<dbReference type="Gene3D" id="2.30.40.10">
    <property type="entry name" value="Urease, subunit C, domain 1"/>
    <property type="match status" value="1"/>
</dbReference>
<dbReference type="Pfam" id="PF07969">
    <property type="entry name" value="Amidohydro_3"/>
    <property type="match status" value="1"/>
</dbReference>
<organism evidence="2 3">
    <name type="scientific">Pyramidobacter porci</name>
    <dbReference type="NCBI Taxonomy" id="2605789"/>
    <lineage>
        <taxon>Bacteria</taxon>
        <taxon>Thermotogati</taxon>
        <taxon>Synergistota</taxon>
        <taxon>Synergistia</taxon>
        <taxon>Synergistales</taxon>
        <taxon>Dethiosulfovibrionaceae</taxon>
        <taxon>Pyramidobacter</taxon>
    </lineage>
</organism>
<evidence type="ECO:0000313" key="3">
    <source>
        <dbReference type="Proteomes" id="UP000473699"/>
    </source>
</evidence>
<keyword evidence="2" id="KW-0378">Hydrolase</keyword>
<dbReference type="InterPro" id="IPR032466">
    <property type="entry name" value="Metal_Hydrolase"/>
</dbReference>
<dbReference type="InterPro" id="IPR011059">
    <property type="entry name" value="Metal-dep_hydrolase_composite"/>
</dbReference>
<protein>
    <submittedName>
        <fullName evidence="2">Amidohydrolase</fullName>
    </submittedName>
</protein>
<dbReference type="GO" id="GO:0016810">
    <property type="term" value="F:hydrolase activity, acting on carbon-nitrogen (but not peptide) bonds"/>
    <property type="evidence" value="ECO:0007669"/>
    <property type="project" value="InterPro"/>
</dbReference>
<evidence type="ECO:0000313" key="2">
    <source>
        <dbReference type="EMBL" id="MST55784.1"/>
    </source>
</evidence>
<accession>A0A6L5YBS5</accession>
<dbReference type="Proteomes" id="UP000473699">
    <property type="component" value="Unassembled WGS sequence"/>
</dbReference>
<dbReference type="InterPro" id="IPR033932">
    <property type="entry name" value="YtcJ-like"/>
</dbReference>
<name>A0A6L5YBS5_9BACT</name>
<dbReference type="PANTHER" id="PTHR22642:SF2">
    <property type="entry name" value="PROTEIN LONG AFTER FAR-RED 3"/>
    <property type="match status" value="1"/>
</dbReference>
<gene>
    <name evidence="2" type="ORF">FYJ74_07030</name>
</gene>
<reference evidence="2 3" key="1">
    <citation type="submission" date="2019-08" db="EMBL/GenBank/DDBJ databases">
        <title>In-depth cultivation of the pig gut microbiome towards novel bacterial diversity and tailored functional studies.</title>
        <authorList>
            <person name="Wylensek D."/>
            <person name="Hitch T.C.A."/>
            <person name="Clavel T."/>
        </authorList>
    </citation>
    <scope>NUCLEOTIDE SEQUENCE [LARGE SCALE GENOMIC DNA]</scope>
    <source>
        <strain evidence="2 3">SM-530-WT-4B</strain>
    </source>
</reference>
<keyword evidence="3" id="KW-1185">Reference proteome</keyword>
<sequence>MMSKSCVVTGNIWTGDPQNPHAEALRIGGDRIVQVGEKSDVVPAKGEEIYDFGDCLVTPGFTDSHIHFGAYARAGMYPDCGAANSLEELLDFLRAQVKDAAPGQWVRCINFIELNWKHPAVPSRLQLDSIAPETPLLVSHYGAHFHIANTKAFELSGLWDSRDPEIERGADGLPAGRLFDSGADAMIKAIEAQYETNEALMSFSERALKKLSSMGIVALHACDAPSYALGERPDILQDLDERGALPMRVFLYHDELPNFAIRSGAGLNGGHIAYAGLKLFADGSLGARTAALNEPYSDKDDEYGRLLYTDEKLMEKFRAAQKRRIQVQIHAIGDAANEQVVRCMEAVQKELGRPTFSYRLNHAIVLPEGMPERIARAGIVVDLQPIQMWDDRNMAPSRLGERLYRRTYQLRRLADAGVLLTGSSDAPCDDPNPWYGIGIAATHCGLDGSMLQGQNAGQKLTLDEALELYTTNPWKALGAKDGTAGMLVPGARADIAVADGNVFDRAPENICKVKNQATFFEGRRVF</sequence>
<dbReference type="Gene3D" id="3.10.310.70">
    <property type="match status" value="1"/>
</dbReference>
<dbReference type="EMBL" id="VUNH01000007">
    <property type="protein sequence ID" value="MST55784.1"/>
    <property type="molecule type" value="Genomic_DNA"/>
</dbReference>
<dbReference type="SUPFAM" id="SSF51338">
    <property type="entry name" value="Composite domain of metallo-dependent hydrolases"/>
    <property type="match status" value="1"/>
</dbReference>
<dbReference type="PANTHER" id="PTHR22642">
    <property type="entry name" value="IMIDAZOLONEPROPIONASE"/>
    <property type="match status" value="1"/>
</dbReference>
<dbReference type="CDD" id="cd01300">
    <property type="entry name" value="YtcJ_like"/>
    <property type="match status" value="1"/>
</dbReference>
<feature type="domain" description="Amidohydrolase 3" evidence="1">
    <location>
        <begin position="49"/>
        <end position="526"/>
    </location>
</feature>
<evidence type="ECO:0000259" key="1">
    <source>
        <dbReference type="Pfam" id="PF07969"/>
    </source>
</evidence>
<dbReference type="InterPro" id="IPR013108">
    <property type="entry name" value="Amidohydro_3"/>
</dbReference>
<proteinExistence type="predicted"/>
<dbReference type="Gene3D" id="3.20.20.140">
    <property type="entry name" value="Metal-dependent hydrolases"/>
    <property type="match status" value="1"/>
</dbReference>
<comment type="caution">
    <text evidence="2">The sequence shown here is derived from an EMBL/GenBank/DDBJ whole genome shotgun (WGS) entry which is preliminary data.</text>
</comment>
<dbReference type="AlphaFoldDB" id="A0A6L5YBS5"/>
<dbReference type="SUPFAM" id="SSF51556">
    <property type="entry name" value="Metallo-dependent hydrolases"/>
    <property type="match status" value="1"/>
</dbReference>